<name>A0A011TA94_BRUAN</name>
<evidence type="ECO:0000313" key="3">
    <source>
        <dbReference type="Proteomes" id="UP000481876"/>
    </source>
</evidence>
<evidence type="ECO:0000256" key="1">
    <source>
        <dbReference type="SAM" id="Phobius"/>
    </source>
</evidence>
<dbReference type="RefSeq" id="WP_029929378.1">
    <property type="nucleotide sequence ID" value="NZ_CP103345.1"/>
</dbReference>
<comment type="caution">
    <text evidence="2">The sequence shown here is derived from an EMBL/GenBank/DDBJ whole genome shotgun (WGS) entry which is preliminary data.</text>
</comment>
<proteinExistence type="predicted"/>
<feature type="transmembrane region" description="Helical" evidence="1">
    <location>
        <begin position="77"/>
        <end position="94"/>
    </location>
</feature>
<keyword evidence="1" id="KW-0812">Transmembrane</keyword>
<accession>A0A011TA94</accession>
<keyword evidence="1" id="KW-0472">Membrane</keyword>
<sequence>MIRFVLRSFAVVFLALAVIFAVLDGARSVGASQFIAKPLFSMWSRNAPETLADVETFVTHYIGAGAWNAVCIPLLEQPGWLLFGILALLFYAIGHRRERPLGRFTAR</sequence>
<evidence type="ECO:0000313" key="2">
    <source>
        <dbReference type="EMBL" id="KAB2767633.1"/>
    </source>
</evidence>
<gene>
    <name evidence="2" type="ORF">F9L04_14940</name>
</gene>
<reference evidence="2 3" key="1">
    <citation type="submission" date="2019-09" db="EMBL/GenBank/DDBJ databases">
        <title>Taxonomic organization of the family Brucellaceae based on a phylogenomic approach.</title>
        <authorList>
            <person name="Leclercq S."/>
            <person name="Cloeckaert A."/>
            <person name="Zygmunt M.S."/>
        </authorList>
    </citation>
    <scope>NUCLEOTIDE SEQUENCE [LARGE SCALE GENOMIC DNA]</scope>
    <source>
        <strain evidence="2 3">LMG 3313</strain>
    </source>
</reference>
<dbReference type="AlphaFoldDB" id="A0A011TA94"/>
<organism evidence="2 3">
    <name type="scientific">Brucella anthropi</name>
    <name type="common">Ochrobactrum anthropi</name>
    <dbReference type="NCBI Taxonomy" id="529"/>
    <lineage>
        <taxon>Bacteria</taxon>
        <taxon>Pseudomonadati</taxon>
        <taxon>Pseudomonadota</taxon>
        <taxon>Alphaproteobacteria</taxon>
        <taxon>Hyphomicrobiales</taxon>
        <taxon>Brucellaceae</taxon>
        <taxon>Brucella/Ochrobactrum group</taxon>
        <taxon>Brucella</taxon>
    </lineage>
</organism>
<keyword evidence="1" id="KW-1133">Transmembrane helix</keyword>
<dbReference type="EMBL" id="WBWS01000014">
    <property type="protein sequence ID" value="KAB2767633.1"/>
    <property type="molecule type" value="Genomic_DNA"/>
</dbReference>
<protein>
    <submittedName>
        <fullName evidence="2">Uncharacterized protein</fullName>
    </submittedName>
</protein>
<dbReference type="Proteomes" id="UP000481876">
    <property type="component" value="Unassembled WGS sequence"/>
</dbReference>